<proteinExistence type="predicted"/>
<dbReference type="Proteomes" id="UP000887576">
    <property type="component" value="Unplaced"/>
</dbReference>
<accession>A0AC34RJJ8</accession>
<name>A0AC34RJJ8_9BILA</name>
<protein>
    <submittedName>
        <fullName evidence="2">Glycosyltransferase family 92 protein</fullName>
    </submittedName>
</protein>
<reference evidence="2" key="1">
    <citation type="submission" date="2022-11" db="UniProtKB">
        <authorList>
            <consortium name="WormBaseParasite"/>
        </authorList>
    </citation>
    <scope>IDENTIFICATION</scope>
</reference>
<sequence length="282" mass="32675">MDYNQLKLSQPDKKKRGFVSCMSRMVAFDDWALLLFAVETFKFYGGDLMVSYVNCALKQVIDLMKLYEKDGILMIKPGYQSYKPKSLSYDPDSEVEFAHQITNAHECLYEFKESTDFIALIDWDDVLMGPKIGQQFMSYKFGFNQLSKQFPFAGVFSIQRKETYLTKPFEKNTPYNLEVAVQRMNFYDKALQNKIVVRPKRVAGTWIHTANLLESNNFEEISINQSDATIFHVQNLISGGKADKSIIKHRMIGKVDKFINGSILQENLMAFFTRHRFNFVSS</sequence>
<evidence type="ECO:0000313" key="2">
    <source>
        <dbReference type="WBParaSite" id="JU765_v2.g7532.t1"/>
    </source>
</evidence>
<organism evidence="1 2">
    <name type="scientific">Panagrolaimus sp. JU765</name>
    <dbReference type="NCBI Taxonomy" id="591449"/>
    <lineage>
        <taxon>Eukaryota</taxon>
        <taxon>Metazoa</taxon>
        <taxon>Ecdysozoa</taxon>
        <taxon>Nematoda</taxon>
        <taxon>Chromadorea</taxon>
        <taxon>Rhabditida</taxon>
        <taxon>Tylenchina</taxon>
        <taxon>Panagrolaimomorpha</taxon>
        <taxon>Panagrolaimoidea</taxon>
        <taxon>Panagrolaimidae</taxon>
        <taxon>Panagrolaimus</taxon>
    </lineage>
</organism>
<evidence type="ECO:0000313" key="1">
    <source>
        <dbReference type="Proteomes" id="UP000887576"/>
    </source>
</evidence>
<dbReference type="WBParaSite" id="JU765_v2.g7532.t1">
    <property type="protein sequence ID" value="JU765_v2.g7532.t1"/>
    <property type="gene ID" value="JU765_v2.g7532"/>
</dbReference>